<dbReference type="Proteomes" id="UP000269721">
    <property type="component" value="Unassembled WGS sequence"/>
</dbReference>
<dbReference type="SUPFAM" id="SSF117892">
    <property type="entry name" value="Band 7/SPFH domain"/>
    <property type="match status" value="1"/>
</dbReference>
<evidence type="ECO:0000259" key="1">
    <source>
        <dbReference type="Pfam" id="PF01145"/>
    </source>
</evidence>
<accession>A0A4P9W6T5</accession>
<dbReference type="Gene3D" id="3.30.479.30">
    <property type="entry name" value="Band 7 domain"/>
    <property type="match status" value="1"/>
</dbReference>
<feature type="domain" description="Band 7" evidence="1">
    <location>
        <begin position="58"/>
        <end position="204"/>
    </location>
</feature>
<sequence length="296" mass="32171">RLGHTLTVPYAHLAVTDFSHGVPVEQVRKLDPREKAWTFWTSSDAFNPTKPKFLGLTSVPAGEVWVMSNGKVLHPGVHFLIPGVVSIKAVKAADPIAMGILGADIKAKDGSSVDAYAVVYIQITDYLQSANYVDDTKVSDNIDSERAIADVVQETLKREIAQLSVGASGLSAADKAKLHEKVASALRIHEADFGTQTLSVEIRGVFPVSAGVPDKLRAMDPPPPAVDAVGHGLANDYWSEVLTPPFFEKLKFGSEKEVRTPAAVSLEWTIPSPPDFHHFNEVNTETFAYPNFQDPF</sequence>
<evidence type="ECO:0000313" key="3">
    <source>
        <dbReference type="Proteomes" id="UP000269721"/>
    </source>
</evidence>
<dbReference type="Pfam" id="PF01145">
    <property type="entry name" value="Band_7"/>
    <property type="match status" value="1"/>
</dbReference>
<dbReference type="OrthoDB" id="2097941at2759"/>
<gene>
    <name evidence="2" type="ORF">BDK51DRAFT_16257</name>
</gene>
<dbReference type="InterPro" id="IPR036013">
    <property type="entry name" value="Band_7/SPFH_dom_sf"/>
</dbReference>
<proteinExistence type="predicted"/>
<organism evidence="2 3">
    <name type="scientific">Blyttiomyces helicus</name>
    <dbReference type="NCBI Taxonomy" id="388810"/>
    <lineage>
        <taxon>Eukaryota</taxon>
        <taxon>Fungi</taxon>
        <taxon>Fungi incertae sedis</taxon>
        <taxon>Chytridiomycota</taxon>
        <taxon>Chytridiomycota incertae sedis</taxon>
        <taxon>Chytridiomycetes</taxon>
        <taxon>Chytridiomycetes incertae sedis</taxon>
        <taxon>Blyttiomyces</taxon>
    </lineage>
</organism>
<reference evidence="3" key="1">
    <citation type="journal article" date="2018" name="Nat. Microbiol.">
        <title>Leveraging single-cell genomics to expand the fungal tree of life.</title>
        <authorList>
            <person name="Ahrendt S.R."/>
            <person name="Quandt C.A."/>
            <person name="Ciobanu D."/>
            <person name="Clum A."/>
            <person name="Salamov A."/>
            <person name="Andreopoulos B."/>
            <person name="Cheng J.F."/>
            <person name="Woyke T."/>
            <person name="Pelin A."/>
            <person name="Henrissat B."/>
            <person name="Reynolds N.K."/>
            <person name="Benny G.L."/>
            <person name="Smith M.E."/>
            <person name="James T.Y."/>
            <person name="Grigoriev I.V."/>
        </authorList>
    </citation>
    <scope>NUCLEOTIDE SEQUENCE [LARGE SCALE GENOMIC DNA]</scope>
</reference>
<protein>
    <recommendedName>
        <fullName evidence="1">Band 7 domain-containing protein</fullName>
    </recommendedName>
</protein>
<feature type="non-terminal residue" evidence="2">
    <location>
        <position position="1"/>
    </location>
</feature>
<keyword evidence="3" id="KW-1185">Reference proteome</keyword>
<dbReference type="EMBL" id="KZ998004">
    <property type="protein sequence ID" value="RKO86668.1"/>
    <property type="molecule type" value="Genomic_DNA"/>
</dbReference>
<dbReference type="AlphaFoldDB" id="A0A4P9W6T5"/>
<name>A0A4P9W6T5_9FUNG</name>
<dbReference type="InterPro" id="IPR001107">
    <property type="entry name" value="Band_7"/>
</dbReference>
<evidence type="ECO:0000313" key="2">
    <source>
        <dbReference type="EMBL" id="RKO86668.1"/>
    </source>
</evidence>